<comment type="caution">
    <text evidence="1">The sequence shown here is derived from an EMBL/GenBank/DDBJ whole genome shotgun (WGS) entry which is preliminary data.</text>
</comment>
<evidence type="ECO:0000313" key="2">
    <source>
        <dbReference type="Proteomes" id="UP000029707"/>
    </source>
</evidence>
<sequence length="390" mass="45500">MLKCAMYERILIFFTLLFANILYASNPCNENISLKDKDSFEILELNMPLFQCSFKQEKVMWQYNQTLPKDYNQTLKDLQKNFPTLSLKQAKGLRYALYIQDSVNSIKKNKTTNDKNIFGKILGSATFTQKDIDNMQGAIDFYYQQSIPSLNIHEREKLYLKLYGELESIKIEKRAEDSQPISKEEIFKSQLDNKKILQQIKDITQLSFGSENEESLYVDMVNNLAFIYNANLLINEGKDYKERKYRAYNENKNALELLELLYLFAQKTQNKENQFISLQGSLVTIQGAIMSIPIHTPFNKEDYERMKNRKEYIEYCGNLFKLDGIVAVVGTIEKLIAQASNASYSQKQAIFQEAFTRIDSISKVSKLGSKDSDFMKRVLDMLEYEDKYFK</sequence>
<evidence type="ECO:0000313" key="1">
    <source>
        <dbReference type="EMBL" id="TLD98682.1"/>
    </source>
</evidence>
<dbReference type="Proteomes" id="UP000029707">
    <property type="component" value="Unassembled WGS sequence"/>
</dbReference>
<dbReference type="EMBL" id="JRMQ02000033">
    <property type="protein sequence ID" value="TLD98682.1"/>
    <property type="molecule type" value="Genomic_DNA"/>
</dbReference>
<dbReference type="RefSeq" id="WP_034363051.1">
    <property type="nucleotide sequence ID" value="NZ_CAOOBM010000068.1"/>
</dbReference>
<keyword evidence="2" id="KW-1185">Reference proteome</keyword>
<proteinExistence type="predicted"/>
<name>A0A4V6YSC6_9HELI</name>
<accession>A0A4V6YSC6</accession>
<dbReference type="STRING" id="425400.LS65_08525"/>
<dbReference type="AlphaFoldDB" id="A0A4V6YSC6"/>
<protein>
    <submittedName>
        <fullName evidence="1">Uncharacterized protein</fullName>
    </submittedName>
</protein>
<reference evidence="1 2" key="1">
    <citation type="journal article" date="2014" name="Genome Announc.">
        <title>Draft genome sequences of eight enterohepatic helicobacter species isolated from both laboratory and wild rodents.</title>
        <authorList>
            <person name="Sheh A."/>
            <person name="Shen Z."/>
            <person name="Fox J.G."/>
        </authorList>
    </citation>
    <scope>NUCLEOTIDE SEQUENCE [LARGE SCALE GENOMIC DNA]</scope>
    <source>
        <strain evidence="1 2">MIT 01-6451</strain>
    </source>
</reference>
<organism evidence="1 2">
    <name type="scientific">Helicobacter japonicus</name>
    <dbReference type="NCBI Taxonomy" id="425400"/>
    <lineage>
        <taxon>Bacteria</taxon>
        <taxon>Pseudomonadati</taxon>
        <taxon>Campylobacterota</taxon>
        <taxon>Epsilonproteobacteria</taxon>
        <taxon>Campylobacterales</taxon>
        <taxon>Helicobacteraceae</taxon>
        <taxon>Helicobacter</taxon>
    </lineage>
</organism>
<gene>
    <name evidence="1" type="ORF">LS65_009580</name>
</gene>